<organism evidence="1 2">
    <name type="scientific">Spiromyces aspiralis</name>
    <dbReference type="NCBI Taxonomy" id="68401"/>
    <lineage>
        <taxon>Eukaryota</taxon>
        <taxon>Fungi</taxon>
        <taxon>Fungi incertae sedis</taxon>
        <taxon>Zoopagomycota</taxon>
        <taxon>Kickxellomycotina</taxon>
        <taxon>Kickxellomycetes</taxon>
        <taxon>Kickxellales</taxon>
        <taxon>Kickxellaceae</taxon>
        <taxon>Spiromyces</taxon>
    </lineage>
</organism>
<evidence type="ECO:0000313" key="2">
    <source>
        <dbReference type="Proteomes" id="UP001145114"/>
    </source>
</evidence>
<comment type="caution">
    <text evidence="1">The sequence shown here is derived from an EMBL/GenBank/DDBJ whole genome shotgun (WGS) entry which is preliminary data.</text>
</comment>
<sequence>MRPQQVTIDLAQKWLDAQESNNFDQFGSSDISSFSTMQKVIFLTKLSEKVPLQHRTLDEMEQAYKLTNYRNSEVRFSWLSLALKSHYEKVFDATVHMLGSQGRMKFTRPLYRLLFACPNGRDLARQTFLRLRNFYHPICARLVEGDLGL</sequence>
<accession>A0ACC1HH19</accession>
<keyword evidence="1" id="KW-0645">Protease</keyword>
<name>A0ACC1HH19_9FUNG</name>
<reference evidence="1" key="1">
    <citation type="submission" date="2022-06" db="EMBL/GenBank/DDBJ databases">
        <title>Phylogenomic reconstructions and comparative analyses of Kickxellomycotina fungi.</title>
        <authorList>
            <person name="Reynolds N.K."/>
            <person name="Stajich J.E."/>
            <person name="Barry K."/>
            <person name="Grigoriev I.V."/>
            <person name="Crous P."/>
            <person name="Smith M.E."/>
        </authorList>
    </citation>
    <scope>NUCLEOTIDE SEQUENCE</scope>
    <source>
        <strain evidence="1">RSA 2271</strain>
    </source>
</reference>
<keyword evidence="2" id="KW-1185">Reference proteome</keyword>
<proteinExistence type="predicted"/>
<keyword evidence="1" id="KW-0378">Hydrolase</keyword>
<gene>
    <name evidence="1" type="primary">LAP2_2</name>
    <name evidence="1" type="ORF">EV182_004872</name>
</gene>
<keyword evidence="1" id="KW-0031">Aminopeptidase</keyword>
<dbReference type="Proteomes" id="UP001145114">
    <property type="component" value="Unassembled WGS sequence"/>
</dbReference>
<dbReference type="EC" id="3.3.2.6" evidence="1"/>
<evidence type="ECO:0000313" key="1">
    <source>
        <dbReference type="EMBL" id="KAJ1673624.1"/>
    </source>
</evidence>
<protein>
    <submittedName>
        <fullName evidence="1">Leucyl aminopeptidase yscIV</fullName>
        <ecNumber evidence="1">3.3.2.6</ecNumber>
    </submittedName>
</protein>
<dbReference type="EMBL" id="JAMZIH010006739">
    <property type="protein sequence ID" value="KAJ1673624.1"/>
    <property type="molecule type" value="Genomic_DNA"/>
</dbReference>